<dbReference type="PANTHER" id="PTHR47633">
    <property type="entry name" value="IMMUNOGLOBULIN"/>
    <property type="match status" value="1"/>
</dbReference>
<dbReference type="InterPro" id="IPR007110">
    <property type="entry name" value="Ig-like_dom"/>
</dbReference>
<organism evidence="3 4">
    <name type="scientific">Lepeophtheirus salmonis</name>
    <name type="common">Salmon louse</name>
    <name type="synonym">Caligus salmonis</name>
    <dbReference type="NCBI Taxonomy" id="72036"/>
    <lineage>
        <taxon>Eukaryota</taxon>
        <taxon>Metazoa</taxon>
        <taxon>Ecdysozoa</taxon>
        <taxon>Arthropoda</taxon>
        <taxon>Crustacea</taxon>
        <taxon>Multicrustacea</taxon>
        <taxon>Hexanauplia</taxon>
        <taxon>Copepoda</taxon>
        <taxon>Siphonostomatoida</taxon>
        <taxon>Caligidae</taxon>
        <taxon>Lepeophtheirus</taxon>
    </lineage>
</organism>
<dbReference type="InterPro" id="IPR013098">
    <property type="entry name" value="Ig_I-set"/>
</dbReference>
<dbReference type="InterPro" id="IPR013783">
    <property type="entry name" value="Ig-like_fold"/>
</dbReference>
<keyword evidence="3" id="KW-0808">Transferase</keyword>
<evidence type="ECO:0000256" key="1">
    <source>
        <dbReference type="ARBA" id="ARBA00006692"/>
    </source>
</evidence>
<reference evidence="3" key="1">
    <citation type="submission" date="2021-02" db="EMBL/GenBank/DDBJ databases">
        <authorList>
            <person name="Bekaert M."/>
        </authorList>
    </citation>
    <scope>NUCLEOTIDE SEQUENCE</scope>
    <source>
        <strain evidence="3">IoA-00</strain>
    </source>
</reference>
<dbReference type="InterPro" id="IPR036179">
    <property type="entry name" value="Ig-like_dom_sf"/>
</dbReference>
<dbReference type="PANTHER" id="PTHR47633:SF4">
    <property type="entry name" value="MYOPALLADIN ISOFORM X1"/>
    <property type="match status" value="1"/>
</dbReference>
<dbReference type="FunFam" id="2.60.40.10:FF:000080">
    <property type="entry name" value="Myosin light chain kinase, smooth muscle"/>
    <property type="match status" value="1"/>
</dbReference>
<dbReference type="AlphaFoldDB" id="A0A7R8D1B3"/>
<name>A0A7R8D1B3_LEPSM</name>
<dbReference type="GO" id="GO:0004674">
    <property type="term" value="F:protein serine/threonine kinase activity"/>
    <property type="evidence" value="ECO:0007669"/>
    <property type="project" value="UniProtKB-EC"/>
</dbReference>
<dbReference type="Gene3D" id="2.60.40.10">
    <property type="entry name" value="Immunoglobulins"/>
    <property type="match status" value="1"/>
</dbReference>
<dbReference type="OrthoDB" id="6612025at2759"/>
<accession>A0A7R8D1B3</accession>
<dbReference type="PROSITE" id="PS50835">
    <property type="entry name" value="IG_LIKE"/>
    <property type="match status" value="1"/>
</dbReference>
<dbReference type="EC" id="2.7.11.1" evidence="3"/>
<dbReference type="SUPFAM" id="SSF48726">
    <property type="entry name" value="Immunoglobulin"/>
    <property type="match status" value="1"/>
</dbReference>
<evidence type="ECO:0000256" key="2">
    <source>
        <dbReference type="ARBA" id="ARBA00023319"/>
    </source>
</evidence>
<gene>
    <name evidence="3" type="ORF">LSAA_13046</name>
</gene>
<protein>
    <submittedName>
        <fullName evidence="3">TTN</fullName>
        <ecNumber evidence="3">2.7.11.1</ecNumber>
    </submittedName>
</protein>
<evidence type="ECO:0000313" key="3">
    <source>
        <dbReference type="EMBL" id="CAF2991787.1"/>
    </source>
</evidence>
<proteinExistence type="inferred from homology"/>
<evidence type="ECO:0000313" key="4">
    <source>
        <dbReference type="Proteomes" id="UP000675881"/>
    </source>
</evidence>
<dbReference type="Pfam" id="PF07679">
    <property type="entry name" value="I-set"/>
    <property type="match status" value="1"/>
</dbReference>
<dbReference type="InterPro" id="IPR003598">
    <property type="entry name" value="Ig_sub2"/>
</dbReference>
<dbReference type="Proteomes" id="UP000675881">
    <property type="component" value="Chromosome 7"/>
</dbReference>
<keyword evidence="4" id="KW-1185">Reference proteome</keyword>
<dbReference type="EMBL" id="HG994586">
    <property type="protein sequence ID" value="CAF2991787.1"/>
    <property type="molecule type" value="Genomic_DNA"/>
</dbReference>
<comment type="similarity">
    <text evidence="1">Belongs to the protein kinase superfamily. CAMK Ser/Thr protein kinase family.</text>
</comment>
<dbReference type="SMART" id="SM00408">
    <property type="entry name" value="IGc2"/>
    <property type="match status" value="1"/>
</dbReference>
<keyword evidence="2" id="KW-0393">Immunoglobulin domain</keyword>
<sequence length="149" mass="16810">MELSNKVMVLNLRDKEEAELYQVITNHGCQCRRSFSARVLRRYFEMLAFAQGGNALFEGKVKGNPKPQVIWTRKGLQMKGNEKHQMMYDEESGKVSLLIKCIGPGDEGEYTCTSLNPYGEAICTVYISPEATKAVKKSRSGQKTPQKLK</sequence>